<keyword evidence="1" id="KW-0472">Membrane</keyword>
<sequence>MLDALNSLLQSIQLAPHECRVKEYLEAATRERPSKSTQTSQPPFVLGLAWFGEDLDGKDVLASVAAYAAVLSTTFFRLYRAIRGNAIGDIIRQAGTSKYMLLYLILGGIATITITMPTPYQYVSAITAADNGTAFEKWAGTPAPGVMTEGPPPAVGVYMDDGRDEQYNYTLLSDNTLSI</sequence>
<dbReference type="Proteomes" id="UP000184546">
    <property type="component" value="Unassembled WGS sequence"/>
</dbReference>
<proteinExistence type="predicted"/>
<dbReference type="GeneID" id="30974917"/>
<dbReference type="VEuPathDB" id="FungiDB:ASPACDRAFT_42444"/>
<keyword evidence="1" id="KW-1133">Transmembrane helix</keyword>
<dbReference type="EMBL" id="KV878975">
    <property type="protein sequence ID" value="OJK00944.1"/>
    <property type="molecule type" value="Genomic_DNA"/>
</dbReference>
<gene>
    <name evidence="2" type="ORF">ASPACDRAFT_42444</name>
</gene>
<evidence type="ECO:0000313" key="3">
    <source>
        <dbReference type="Proteomes" id="UP000184546"/>
    </source>
</evidence>
<protein>
    <submittedName>
        <fullName evidence="2">Uncharacterized protein</fullName>
    </submittedName>
</protein>
<reference evidence="3" key="1">
    <citation type="journal article" date="2017" name="Genome Biol.">
        <title>Comparative genomics reveals high biological diversity and specific adaptations in the industrially and medically important fungal genus Aspergillus.</title>
        <authorList>
            <person name="de Vries R.P."/>
            <person name="Riley R."/>
            <person name="Wiebenga A."/>
            <person name="Aguilar-Osorio G."/>
            <person name="Amillis S."/>
            <person name="Uchima C.A."/>
            <person name="Anderluh G."/>
            <person name="Asadollahi M."/>
            <person name="Askin M."/>
            <person name="Barry K."/>
            <person name="Battaglia E."/>
            <person name="Bayram O."/>
            <person name="Benocci T."/>
            <person name="Braus-Stromeyer S.A."/>
            <person name="Caldana C."/>
            <person name="Canovas D."/>
            <person name="Cerqueira G.C."/>
            <person name="Chen F."/>
            <person name="Chen W."/>
            <person name="Choi C."/>
            <person name="Clum A."/>
            <person name="Dos Santos R.A."/>
            <person name="Damasio A.R."/>
            <person name="Diallinas G."/>
            <person name="Emri T."/>
            <person name="Fekete E."/>
            <person name="Flipphi M."/>
            <person name="Freyberg S."/>
            <person name="Gallo A."/>
            <person name="Gournas C."/>
            <person name="Habgood R."/>
            <person name="Hainaut M."/>
            <person name="Harispe M.L."/>
            <person name="Henrissat B."/>
            <person name="Hilden K.S."/>
            <person name="Hope R."/>
            <person name="Hossain A."/>
            <person name="Karabika E."/>
            <person name="Karaffa L."/>
            <person name="Karanyi Z."/>
            <person name="Krasevec N."/>
            <person name="Kuo A."/>
            <person name="Kusch H."/>
            <person name="LaButti K."/>
            <person name="Lagendijk E.L."/>
            <person name="Lapidus A."/>
            <person name="Levasseur A."/>
            <person name="Lindquist E."/>
            <person name="Lipzen A."/>
            <person name="Logrieco A.F."/>
            <person name="MacCabe A."/>
            <person name="Maekelae M.R."/>
            <person name="Malavazi I."/>
            <person name="Melin P."/>
            <person name="Meyer V."/>
            <person name="Mielnichuk N."/>
            <person name="Miskei M."/>
            <person name="Molnar A.P."/>
            <person name="Mule G."/>
            <person name="Ngan C.Y."/>
            <person name="Orejas M."/>
            <person name="Orosz E."/>
            <person name="Ouedraogo J.P."/>
            <person name="Overkamp K.M."/>
            <person name="Park H.-S."/>
            <person name="Perrone G."/>
            <person name="Piumi F."/>
            <person name="Punt P.J."/>
            <person name="Ram A.F."/>
            <person name="Ramon A."/>
            <person name="Rauscher S."/>
            <person name="Record E."/>
            <person name="Riano-Pachon D.M."/>
            <person name="Robert V."/>
            <person name="Roehrig J."/>
            <person name="Ruller R."/>
            <person name="Salamov A."/>
            <person name="Salih N.S."/>
            <person name="Samson R.A."/>
            <person name="Sandor E."/>
            <person name="Sanguinetti M."/>
            <person name="Schuetze T."/>
            <person name="Sepcic K."/>
            <person name="Shelest E."/>
            <person name="Sherlock G."/>
            <person name="Sophianopoulou V."/>
            <person name="Squina F.M."/>
            <person name="Sun H."/>
            <person name="Susca A."/>
            <person name="Todd R.B."/>
            <person name="Tsang A."/>
            <person name="Unkles S.E."/>
            <person name="van de Wiele N."/>
            <person name="van Rossen-Uffink D."/>
            <person name="Oliveira J.V."/>
            <person name="Vesth T.C."/>
            <person name="Visser J."/>
            <person name="Yu J.-H."/>
            <person name="Zhou M."/>
            <person name="Andersen M.R."/>
            <person name="Archer D.B."/>
            <person name="Baker S.E."/>
            <person name="Benoit I."/>
            <person name="Brakhage A.A."/>
            <person name="Braus G.H."/>
            <person name="Fischer R."/>
            <person name="Frisvad J.C."/>
            <person name="Goldman G.H."/>
            <person name="Houbraken J."/>
            <person name="Oakley B."/>
            <person name="Pocsi I."/>
            <person name="Scazzocchio C."/>
            <person name="Seiboth B."/>
            <person name="vanKuyk P.A."/>
            <person name="Wortman J."/>
            <person name="Dyer P.S."/>
            <person name="Grigoriev I.V."/>
        </authorList>
    </citation>
    <scope>NUCLEOTIDE SEQUENCE [LARGE SCALE GENOMIC DNA]</scope>
    <source>
        <strain evidence="3">ATCC 16872 / CBS 172.66 / WB 5094</strain>
    </source>
</reference>
<organism evidence="2 3">
    <name type="scientific">Aspergillus aculeatus (strain ATCC 16872 / CBS 172.66 / WB 5094)</name>
    <dbReference type="NCBI Taxonomy" id="690307"/>
    <lineage>
        <taxon>Eukaryota</taxon>
        <taxon>Fungi</taxon>
        <taxon>Dikarya</taxon>
        <taxon>Ascomycota</taxon>
        <taxon>Pezizomycotina</taxon>
        <taxon>Eurotiomycetes</taxon>
        <taxon>Eurotiomycetidae</taxon>
        <taxon>Eurotiales</taxon>
        <taxon>Aspergillaceae</taxon>
        <taxon>Aspergillus</taxon>
        <taxon>Aspergillus subgen. Circumdati</taxon>
    </lineage>
</organism>
<feature type="transmembrane region" description="Helical" evidence="1">
    <location>
        <begin position="60"/>
        <end position="79"/>
    </location>
</feature>
<dbReference type="AlphaFoldDB" id="A0A1L9WXQ3"/>
<dbReference type="OrthoDB" id="5334969at2759"/>
<accession>A0A1L9WXQ3</accession>
<dbReference type="RefSeq" id="XP_020057283.1">
    <property type="nucleotide sequence ID" value="XM_020201103.1"/>
</dbReference>
<evidence type="ECO:0000313" key="2">
    <source>
        <dbReference type="EMBL" id="OJK00944.1"/>
    </source>
</evidence>
<evidence type="ECO:0000256" key="1">
    <source>
        <dbReference type="SAM" id="Phobius"/>
    </source>
</evidence>
<name>A0A1L9WXQ3_ASPA1</name>
<keyword evidence="3" id="KW-1185">Reference proteome</keyword>
<feature type="transmembrane region" description="Helical" evidence="1">
    <location>
        <begin position="100"/>
        <end position="120"/>
    </location>
</feature>
<keyword evidence="1" id="KW-0812">Transmembrane</keyword>